<keyword evidence="2" id="KW-1185">Reference proteome</keyword>
<proteinExistence type="predicted"/>
<protein>
    <submittedName>
        <fullName evidence="1">Uncharacterized protein</fullName>
    </submittedName>
</protein>
<reference evidence="1 2" key="1">
    <citation type="submission" date="2015-06" db="EMBL/GenBank/DDBJ databases">
        <title>Draft genome of the moderately acidophilic sulfate reducer Candidatus Desulfosporosinus acididurans strain M1.</title>
        <authorList>
            <person name="Poehlein A."/>
            <person name="Petzsch P."/>
            <person name="Johnson B.D."/>
            <person name="Schloemann M."/>
            <person name="Daniel R."/>
            <person name="Muehling M."/>
        </authorList>
    </citation>
    <scope>NUCLEOTIDE SEQUENCE [LARGE SCALE GENOMIC DNA]</scope>
    <source>
        <strain evidence="1 2">M1</strain>
    </source>
</reference>
<gene>
    <name evidence="1" type="ORF">DEAC_c15550</name>
</gene>
<comment type="caution">
    <text evidence="1">The sequence shown here is derived from an EMBL/GenBank/DDBJ whole genome shotgun (WGS) entry which is preliminary data.</text>
</comment>
<accession>A0A0J1FU91</accession>
<organism evidence="1 2">
    <name type="scientific">Desulfosporosinus acididurans</name>
    <dbReference type="NCBI Taxonomy" id="476652"/>
    <lineage>
        <taxon>Bacteria</taxon>
        <taxon>Bacillati</taxon>
        <taxon>Bacillota</taxon>
        <taxon>Clostridia</taxon>
        <taxon>Eubacteriales</taxon>
        <taxon>Desulfitobacteriaceae</taxon>
        <taxon>Desulfosporosinus</taxon>
    </lineage>
</organism>
<name>A0A0J1FU91_9FIRM</name>
<sequence length="89" mass="10297">MSYQITGAIVNDEGVKYAIVLVNHDVVQNINQNEEAINAYLHIFPGMPIILLGRDWQGKSTYYGQKDIVDYISKIDPQRIPWRRYIISD</sequence>
<dbReference type="PATRIC" id="fig|476652.3.peg.1605"/>
<dbReference type="EMBL" id="LDZY01000004">
    <property type="protein sequence ID" value="KLU66887.1"/>
    <property type="molecule type" value="Genomic_DNA"/>
</dbReference>
<dbReference type="RefSeq" id="WP_047809400.1">
    <property type="nucleotide sequence ID" value="NZ_LDZY01000004.1"/>
</dbReference>
<dbReference type="AlphaFoldDB" id="A0A0J1FU91"/>
<evidence type="ECO:0000313" key="2">
    <source>
        <dbReference type="Proteomes" id="UP000036356"/>
    </source>
</evidence>
<evidence type="ECO:0000313" key="1">
    <source>
        <dbReference type="EMBL" id="KLU66887.1"/>
    </source>
</evidence>
<dbReference type="Proteomes" id="UP000036356">
    <property type="component" value="Unassembled WGS sequence"/>
</dbReference>